<evidence type="ECO:0000259" key="4">
    <source>
        <dbReference type="PROSITE" id="PS50835"/>
    </source>
</evidence>
<dbReference type="Gene3D" id="2.60.40.10">
    <property type="entry name" value="Immunoglobulins"/>
    <property type="match status" value="1"/>
</dbReference>
<dbReference type="GO" id="GO:0098609">
    <property type="term" value="P:cell-cell adhesion"/>
    <property type="evidence" value="ECO:0007669"/>
    <property type="project" value="TreeGrafter"/>
</dbReference>
<evidence type="ECO:0000256" key="2">
    <source>
        <dbReference type="ARBA" id="ARBA00023157"/>
    </source>
</evidence>
<dbReference type="OrthoDB" id="6133584at2759"/>
<proteinExistence type="predicted"/>
<evidence type="ECO:0000313" key="6">
    <source>
        <dbReference type="Proteomes" id="UP000440578"/>
    </source>
</evidence>
<gene>
    <name evidence="5" type="primary">Dscam2_11</name>
    <name evidence="5" type="ORF">FJT64_013925</name>
</gene>
<evidence type="ECO:0000256" key="3">
    <source>
        <dbReference type="ARBA" id="ARBA00023319"/>
    </source>
</evidence>
<dbReference type="PANTHER" id="PTHR44170">
    <property type="entry name" value="PROTEIN SIDEKICK"/>
    <property type="match status" value="1"/>
</dbReference>
<dbReference type="InterPro" id="IPR036179">
    <property type="entry name" value="Ig-like_dom_sf"/>
</dbReference>
<dbReference type="EMBL" id="VIIS01002174">
    <property type="protein sequence ID" value="KAF0287676.1"/>
    <property type="molecule type" value="Genomic_DNA"/>
</dbReference>
<dbReference type="Pfam" id="PF07679">
    <property type="entry name" value="I-set"/>
    <property type="match status" value="1"/>
</dbReference>
<name>A0A6A4UYP3_AMPAM</name>
<dbReference type="SMART" id="SM00409">
    <property type="entry name" value="IG"/>
    <property type="match status" value="1"/>
</dbReference>
<organism evidence="5 6">
    <name type="scientific">Amphibalanus amphitrite</name>
    <name type="common">Striped barnacle</name>
    <name type="synonym">Balanus amphitrite</name>
    <dbReference type="NCBI Taxonomy" id="1232801"/>
    <lineage>
        <taxon>Eukaryota</taxon>
        <taxon>Metazoa</taxon>
        <taxon>Ecdysozoa</taxon>
        <taxon>Arthropoda</taxon>
        <taxon>Crustacea</taxon>
        <taxon>Multicrustacea</taxon>
        <taxon>Cirripedia</taxon>
        <taxon>Thoracica</taxon>
        <taxon>Thoracicalcarea</taxon>
        <taxon>Balanomorpha</taxon>
        <taxon>Balanoidea</taxon>
        <taxon>Balanidae</taxon>
        <taxon>Amphibalaninae</taxon>
        <taxon>Amphibalanus</taxon>
    </lineage>
</organism>
<dbReference type="InterPro" id="IPR003598">
    <property type="entry name" value="Ig_sub2"/>
</dbReference>
<dbReference type="FunFam" id="2.60.40.10:FF:000032">
    <property type="entry name" value="palladin isoform X1"/>
    <property type="match status" value="1"/>
</dbReference>
<keyword evidence="1" id="KW-0677">Repeat</keyword>
<dbReference type="InterPro" id="IPR013783">
    <property type="entry name" value="Ig-like_fold"/>
</dbReference>
<evidence type="ECO:0000256" key="1">
    <source>
        <dbReference type="ARBA" id="ARBA00022737"/>
    </source>
</evidence>
<dbReference type="SMART" id="SM00408">
    <property type="entry name" value="IGc2"/>
    <property type="match status" value="1"/>
</dbReference>
<keyword evidence="6" id="KW-1185">Reference proteome</keyword>
<dbReference type="InterPro" id="IPR007110">
    <property type="entry name" value="Ig-like_dom"/>
</dbReference>
<dbReference type="InterPro" id="IPR003599">
    <property type="entry name" value="Ig_sub"/>
</dbReference>
<dbReference type="SUPFAM" id="SSF48726">
    <property type="entry name" value="Immunoglobulin"/>
    <property type="match status" value="1"/>
</dbReference>
<evidence type="ECO:0000313" key="5">
    <source>
        <dbReference type="EMBL" id="KAF0287676.1"/>
    </source>
</evidence>
<protein>
    <submittedName>
        <fullName evidence="5">Down syndrome cell adhesion molecule-like protein Dscam2</fullName>
    </submittedName>
</protein>
<feature type="domain" description="Ig-like" evidence="4">
    <location>
        <begin position="69"/>
        <end position="154"/>
    </location>
</feature>
<dbReference type="PROSITE" id="PS50835">
    <property type="entry name" value="IG_LIKE"/>
    <property type="match status" value="1"/>
</dbReference>
<dbReference type="AlphaFoldDB" id="A0A6A4UYP3"/>
<dbReference type="PANTHER" id="PTHR44170:SF56">
    <property type="entry name" value="FIBRONECTIN TYPE-III DOMAIN-CONTAINING PROTEIN"/>
    <property type="match status" value="1"/>
</dbReference>
<dbReference type="InterPro" id="IPR013098">
    <property type="entry name" value="Ig_I-set"/>
</dbReference>
<dbReference type="Proteomes" id="UP000440578">
    <property type="component" value="Unassembled WGS sequence"/>
</dbReference>
<keyword evidence="2" id="KW-1015">Disulfide bond</keyword>
<accession>A0A6A4UYP3</accession>
<comment type="caution">
    <text evidence="5">The sequence shown here is derived from an EMBL/GenBank/DDBJ whole genome shotgun (WGS) entry which is preliminary data.</text>
</comment>
<reference evidence="5 6" key="1">
    <citation type="submission" date="2019-07" db="EMBL/GenBank/DDBJ databases">
        <title>Draft genome assembly of a fouling barnacle, Amphibalanus amphitrite (Darwin, 1854): The first reference genome for Thecostraca.</title>
        <authorList>
            <person name="Kim W."/>
        </authorList>
    </citation>
    <scope>NUCLEOTIDE SEQUENCE [LARGE SCALE GENOMIC DNA]</scope>
    <source>
        <strain evidence="5">SNU_AA5</strain>
        <tissue evidence="5">Soma without cirri and trophi</tissue>
    </source>
</reference>
<sequence length="157" mass="16771">MSCFNRIDVTGRLRTWRGRLIVEDTSVADNGTMVQCRAASSVTQQARHSRAGRLTVAEPAGRSAPRPLPNLPRVVTVAEGADAELYCLVTGHPPPIVQWLEVRGAELTPLLPSGRVEVSGQRLVVRRVRSGDAGVYRCSATSAAGSAARDTRLEVAG</sequence>
<keyword evidence="3" id="KW-0393">Immunoglobulin domain</keyword>